<dbReference type="Pfam" id="PF00892">
    <property type="entry name" value="EamA"/>
    <property type="match status" value="1"/>
</dbReference>
<dbReference type="OrthoDB" id="321830at2"/>
<name>A0A4P8YHS7_9ENTR</name>
<dbReference type="InterPro" id="IPR050638">
    <property type="entry name" value="AA-Vitamin_Transporters"/>
</dbReference>
<feature type="transmembrane region" description="Helical" evidence="6">
    <location>
        <begin position="112"/>
        <end position="133"/>
    </location>
</feature>
<dbReference type="InterPro" id="IPR000620">
    <property type="entry name" value="EamA_dom"/>
</dbReference>
<proteinExistence type="predicted"/>
<feature type="transmembrane region" description="Helical" evidence="6">
    <location>
        <begin position="139"/>
        <end position="157"/>
    </location>
</feature>
<dbReference type="InterPro" id="IPR037185">
    <property type="entry name" value="EmrE-like"/>
</dbReference>
<feature type="transmembrane region" description="Helical" evidence="6">
    <location>
        <begin position="252"/>
        <end position="270"/>
    </location>
</feature>
<gene>
    <name evidence="8" type="ORF">FEM41_11765</name>
</gene>
<dbReference type="SUPFAM" id="SSF103481">
    <property type="entry name" value="Multidrug resistance efflux transporter EmrE"/>
    <property type="match status" value="1"/>
</dbReference>
<evidence type="ECO:0000256" key="4">
    <source>
        <dbReference type="ARBA" id="ARBA00022989"/>
    </source>
</evidence>
<comment type="subcellular location">
    <subcellularLocation>
        <location evidence="1">Cell membrane</location>
        <topology evidence="1">Multi-pass membrane protein</topology>
    </subcellularLocation>
</comment>
<keyword evidence="3 6" id="KW-0812">Transmembrane</keyword>
<keyword evidence="4 6" id="KW-1133">Transmembrane helix</keyword>
<dbReference type="GO" id="GO:0005886">
    <property type="term" value="C:plasma membrane"/>
    <property type="evidence" value="ECO:0007669"/>
    <property type="project" value="UniProtKB-SubCell"/>
</dbReference>
<keyword evidence="2" id="KW-1003">Cell membrane</keyword>
<accession>A0A4P8YHS7</accession>
<evidence type="ECO:0000313" key="8">
    <source>
        <dbReference type="EMBL" id="QCT20275.1"/>
    </source>
</evidence>
<evidence type="ECO:0000256" key="2">
    <source>
        <dbReference type="ARBA" id="ARBA00022475"/>
    </source>
</evidence>
<evidence type="ECO:0000256" key="5">
    <source>
        <dbReference type="ARBA" id="ARBA00023136"/>
    </source>
</evidence>
<feature type="domain" description="EamA" evidence="7">
    <location>
        <begin position="139"/>
        <end position="269"/>
    </location>
</feature>
<dbReference type="PANTHER" id="PTHR32322:SF9">
    <property type="entry name" value="AMINO-ACID METABOLITE EFFLUX PUMP-RELATED"/>
    <property type="match status" value="1"/>
</dbReference>
<feature type="transmembrane region" description="Helical" evidence="6">
    <location>
        <begin position="227"/>
        <end position="246"/>
    </location>
</feature>
<keyword evidence="9" id="KW-1185">Reference proteome</keyword>
<feature type="transmembrane region" description="Helical" evidence="6">
    <location>
        <begin position="86"/>
        <end position="105"/>
    </location>
</feature>
<dbReference type="AlphaFoldDB" id="A0A4P8YHS7"/>
<evidence type="ECO:0000256" key="6">
    <source>
        <dbReference type="SAM" id="Phobius"/>
    </source>
</evidence>
<reference evidence="8 9" key="1">
    <citation type="submission" date="2019-05" db="EMBL/GenBank/DDBJ databases">
        <title>Complete genome sequence of Izhakiella calystegiae KSNA2, an endophyte isolated from beach morning glory (Calystegia soldanella).</title>
        <authorList>
            <person name="Jiang L."/>
            <person name="Jeong J.C."/>
            <person name="Kim C.Y."/>
            <person name="Kim D.H."/>
            <person name="Kim S.W."/>
            <person name="Lee j."/>
        </authorList>
    </citation>
    <scope>NUCLEOTIDE SEQUENCE [LARGE SCALE GENOMIC DNA]</scope>
    <source>
        <strain evidence="8 9">KSNA2</strain>
    </source>
</reference>
<dbReference type="PANTHER" id="PTHR32322">
    <property type="entry name" value="INNER MEMBRANE TRANSPORTER"/>
    <property type="match status" value="1"/>
</dbReference>
<evidence type="ECO:0000259" key="7">
    <source>
        <dbReference type="Pfam" id="PF00892"/>
    </source>
</evidence>
<feature type="transmembrane region" description="Helical" evidence="6">
    <location>
        <begin position="196"/>
        <end position="215"/>
    </location>
</feature>
<keyword evidence="5 6" id="KW-0472">Membrane</keyword>
<evidence type="ECO:0000256" key="3">
    <source>
        <dbReference type="ARBA" id="ARBA00022692"/>
    </source>
</evidence>
<dbReference type="EMBL" id="CP040428">
    <property type="protein sequence ID" value="QCT20275.1"/>
    <property type="molecule type" value="Genomic_DNA"/>
</dbReference>
<dbReference type="RefSeq" id="WP_138096150.1">
    <property type="nucleotide sequence ID" value="NZ_CP040428.1"/>
</dbReference>
<dbReference type="KEGG" id="izh:FEM41_11765"/>
<protein>
    <submittedName>
        <fullName evidence="8">DMT family transporter</fullName>
    </submittedName>
</protein>
<evidence type="ECO:0000313" key="9">
    <source>
        <dbReference type="Proteomes" id="UP000302163"/>
    </source>
</evidence>
<feature type="transmembrane region" description="Helical" evidence="6">
    <location>
        <begin position="169"/>
        <end position="190"/>
    </location>
</feature>
<organism evidence="8 9">
    <name type="scientific">Jejubacter calystegiae</name>
    <dbReference type="NCBI Taxonomy" id="2579935"/>
    <lineage>
        <taxon>Bacteria</taxon>
        <taxon>Pseudomonadati</taxon>
        <taxon>Pseudomonadota</taxon>
        <taxon>Gammaproteobacteria</taxon>
        <taxon>Enterobacterales</taxon>
        <taxon>Enterobacteriaceae</taxon>
        <taxon>Jejubacter</taxon>
    </lineage>
</organism>
<sequence length="279" mass="28788">MILKIVLAMMAFAANSLLCRLALKAGHIDAVSFSSVRLLSGALALFLLLQLPGIKKKPEFNVANALLLCVYVFAFSVAYLSLDTAAGALLLFGTVQCVMTGWGLLRGERLSALKTIGMIAAVAGIGLLLLPGAGRPSPFAALMMIVAGSAWAIYCITGKRVKDAAAATAGNFILSVPLAVAALLFSTLALHADAMGFTLAVVSGALASGAAYLLWYSLLPHLSPTTASTLQLSVPCLAALGGLILMGEALNLRMLLSIAITLSGIGLVIISDRKSSQRS</sequence>
<dbReference type="Proteomes" id="UP000302163">
    <property type="component" value="Chromosome"/>
</dbReference>
<evidence type="ECO:0000256" key="1">
    <source>
        <dbReference type="ARBA" id="ARBA00004651"/>
    </source>
</evidence>
<feature type="transmembrane region" description="Helical" evidence="6">
    <location>
        <begin position="61"/>
        <end position="80"/>
    </location>
</feature>